<reference evidence="1 3" key="2">
    <citation type="journal article" date="2013" name="Nature">
        <title>Insights into bilaterian evolution from three spiralian genomes.</title>
        <authorList>
            <person name="Simakov O."/>
            <person name="Marletaz F."/>
            <person name="Cho S.J."/>
            <person name="Edsinger-Gonzales E."/>
            <person name="Havlak P."/>
            <person name="Hellsten U."/>
            <person name="Kuo D.H."/>
            <person name="Larsson T."/>
            <person name="Lv J."/>
            <person name="Arendt D."/>
            <person name="Savage R."/>
            <person name="Osoegawa K."/>
            <person name="de Jong P."/>
            <person name="Grimwood J."/>
            <person name="Chapman J.A."/>
            <person name="Shapiro H."/>
            <person name="Aerts A."/>
            <person name="Otillar R.P."/>
            <person name="Terry A.Y."/>
            <person name="Boore J.L."/>
            <person name="Grigoriev I.V."/>
            <person name="Lindberg D.R."/>
            <person name="Seaver E.C."/>
            <person name="Weisblat D.A."/>
            <person name="Putnam N.H."/>
            <person name="Rokhsar D.S."/>
        </authorList>
    </citation>
    <scope>NUCLEOTIDE SEQUENCE</scope>
    <source>
        <strain evidence="1 3">I ESC-2004</strain>
    </source>
</reference>
<dbReference type="EMBL" id="AMQN01002517">
    <property type="status" value="NOT_ANNOTATED_CDS"/>
    <property type="molecule type" value="Genomic_DNA"/>
</dbReference>
<evidence type="ECO:0000313" key="2">
    <source>
        <dbReference type="EnsemblMetazoa" id="CapteP103002"/>
    </source>
</evidence>
<dbReference type="Proteomes" id="UP000014760">
    <property type="component" value="Unassembled WGS sequence"/>
</dbReference>
<reference evidence="2" key="3">
    <citation type="submission" date="2015-06" db="UniProtKB">
        <authorList>
            <consortium name="EnsemblMetazoa"/>
        </authorList>
    </citation>
    <scope>IDENTIFICATION</scope>
</reference>
<evidence type="ECO:0000313" key="3">
    <source>
        <dbReference type="Proteomes" id="UP000014760"/>
    </source>
</evidence>
<dbReference type="HOGENOM" id="CLU_3093372_0_0_1"/>
<keyword evidence="3" id="KW-1185">Reference proteome</keyword>
<proteinExistence type="predicted"/>
<evidence type="ECO:0000313" key="1">
    <source>
        <dbReference type="EMBL" id="ELT94359.1"/>
    </source>
</evidence>
<dbReference type="AlphaFoldDB" id="R7TL34"/>
<sequence>RPRKRMKFKMRLRKKRKRKLIARKRPRTARWFMVPSQVNQSIILFISVDFIS</sequence>
<dbReference type="EMBL" id="KB309449">
    <property type="protein sequence ID" value="ELT94359.1"/>
    <property type="molecule type" value="Genomic_DNA"/>
</dbReference>
<gene>
    <name evidence="1" type="ORF">CAPTEDRAFT_103002</name>
</gene>
<protein>
    <submittedName>
        <fullName evidence="1 2">Uncharacterized protein</fullName>
    </submittedName>
</protein>
<reference evidence="3" key="1">
    <citation type="submission" date="2012-12" db="EMBL/GenBank/DDBJ databases">
        <authorList>
            <person name="Hellsten U."/>
            <person name="Grimwood J."/>
            <person name="Chapman J.A."/>
            <person name="Shapiro H."/>
            <person name="Aerts A."/>
            <person name="Otillar R.P."/>
            <person name="Terry A.Y."/>
            <person name="Boore J.L."/>
            <person name="Simakov O."/>
            <person name="Marletaz F."/>
            <person name="Cho S.-J."/>
            <person name="Edsinger-Gonzales E."/>
            <person name="Havlak P."/>
            <person name="Kuo D.-H."/>
            <person name="Larsson T."/>
            <person name="Lv J."/>
            <person name="Arendt D."/>
            <person name="Savage R."/>
            <person name="Osoegawa K."/>
            <person name="de Jong P."/>
            <person name="Lindberg D.R."/>
            <person name="Seaver E.C."/>
            <person name="Weisblat D.A."/>
            <person name="Putnam N.H."/>
            <person name="Grigoriev I.V."/>
            <person name="Rokhsar D.S."/>
        </authorList>
    </citation>
    <scope>NUCLEOTIDE SEQUENCE</scope>
    <source>
        <strain evidence="3">I ESC-2004</strain>
    </source>
</reference>
<name>R7TL34_CAPTE</name>
<feature type="non-terminal residue" evidence="1">
    <location>
        <position position="1"/>
    </location>
</feature>
<accession>R7TL34</accession>
<dbReference type="EnsemblMetazoa" id="CapteT103002">
    <property type="protein sequence ID" value="CapteP103002"/>
    <property type="gene ID" value="CapteG103002"/>
</dbReference>
<organism evidence="1">
    <name type="scientific">Capitella teleta</name>
    <name type="common">Polychaete worm</name>
    <dbReference type="NCBI Taxonomy" id="283909"/>
    <lineage>
        <taxon>Eukaryota</taxon>
        <taxon>Metazoa</taxon>
        <taxon>Spiralia</taxon>
        <taxon>Lophotrochozoa</taxon>
        <taxon>Annelida</taxon>
        <taxon>Polychaeta</taxon>
        <taxon>Sedentaria</taxon>
        <taxon>Scolecida</taxon>
        <taxon>Capitellidae</taxon>
        <taxon>Capitella</taxon>
    </lineage>
</organism>